<name>A0AAU8EJY0_9CAUD</name>
<proteinExistence type="predicted"/>
<dbReference type="EMBL" id="PP854833">
    <property type="protein sequence ID" value="XCG99286.1"/>
    <property type="molecule type" value="Genomic_DNA"/>
</dbReference>
<accession>A0AAU8EJY0</accession>
<gene>
    <name evidence="1" type="ORF">Harbringer_083</name>
</gene>
<reference evidence="1" key="1">
    <citation type="submission" date="2024-05" db="EMBL/GenBank/DDBJ databases">
        <authorList>
            <person name="Abreu G."/>
            <person name="Garcia E."/>
            <person name="Oliveira H."/>
        </authorList>
    </citation>
    <scope>NUCLEOTIDE SEQUENCE</scope>
</reference>
<organism evidence="1">
    <name type="scientific">Erwinia phage Harbringer</name>
    <dbReference type="NCBI Taxonomy" id="3158978"/>
    <lineage>
        <taxon>Viruses</taxon>
        <taxon>Duplodnaviria</taxon>
        <taxon>Heunggongvirae</taxon>
        <taxon>Uroviricota</taxon>
        <taxon>Caudoviricetes</taxon>
        <taxon>Andersonviridae</taxon>
        <taxon>Ounavirinae</taxon>
        <taxon>Kolesnikvirus</taxon>
    </lineage>
</organism>
<sequence>MLNHQSGIVSLESGQEITLAKLQEIYLDWINNFLTVERFAEYYALEVDEAQIIIQAGHKVQGLYSGMLKELQASALKALQD</sequence>
<protein>
    <submittedName>
        <fullName evidence="1">Uncharacterized protein</fullName>
    </submittedName>
</protein>
<evidence type="ECO:0000313" key="1">
    <source>
        <dbReference type="EMBL" id="XCG99286.1"/>
    </source>
</evidence>